<reference evidence="2 3" key="1">
    <citation type="submission" date="2020-07" db="EMBL/GenBank/DDBJ databases">
        <title>Sequencing the genomes of 1000 actinobacteria strains.</title>
        <authorList>
            <person name="Klenk H.-P."/>
        </authorList>
    </citation>
    <scope>NUCLEOTIDE SEQUENCE [LARGE SCALE GENOMIC DNA]</scope>
    <source>
        <strain evidence="2 3">DSM 104006</strain>
    </source>
</reference>
<dbReference type="RefSeq" id="WP_179776567.1">
    <property type="nucleotide sequence ID" value="NZ_JACCFK010000002.1"/>
</dbReference>
<evidence type="ECO:0000313" key="2">
    <source>
        <dbReference type="EMBL" id="NYI92324.1"/>
    </source>
</evidence>
<evidence type="ECO:0000313" key="3">
    <source>
        <dbReference type="Proteomes" id="UP000549616"/>
    </source>
</evidence>
<evidence type="ECO:0000256" key="1">
    <source>
        <dbReference type="SAM" id="MobiDB-lite"/>
    </source>
</evidence>
<feature type="region of interest" description="Disordered" evidence="1">
    <location>
        <begin position="35"/>
        <end position="59"/>
    </location>
</feature>
<gene>
    <name evidence="2" type="ORF">HNR02_005699</name>
</gene>
<accession>A0A853BC46</accession>
<organism evidence="2 3">
    <name type="scientific">Amycolatopsis endophytica</name>
    <dbReference type="NCBI Taxonomy" id="860233"/>
    <lineage>
        <taxon>Bacteria</taxon>
        <taxon>Bacillati</taxon>
        <taxon>Actinomycetota</taxon>
        <taxon>Actinomycetes</taxon>
        <taxon>Pseudonocardiales</taxon>
        <taxon>Pseudonocardiaceae</taxon>
        <taxon>Amycolatopsis</taxon>
    </lineage>
</organism>
<keyword evidence="3" id="KW-1185">Reference proteome</keyword>
<proteinExistence type="predicted"/>
<protein>
    <submittedName>
        <fullName evidence="2">Putative NAD/FAD-dependent oxidoreductase</fullName>
    </submittedName>
</protein>
<dbReference type="AlphaFoldDB" id="A0A853BC46"/>
<name>A0A853BC46_9PSEU</name>
<sequence length="59" mass="6107">MSVVRIAVLGGGPGSLCAARLLELADPCREVTEQGSGLHQGHRLIGNRAAPIESPTTRS</sequence>
<comment type="caution">
    <text evidence="2">The sequence shown here is derived from an EMBL/GenBank/DDBJ whole genome shotgun (WGS) entry which is preliminary data.</text>
</comment>
<dbReference type="Proteomes" id="UP000549616">
    <property type="component" value="Unassembled WGS sequence"/>
</dbReference>
<dbReference type="EMBL" id="JACCFK010000002">
    <property type="protein sequence ID" value="NYI92324.1"/>
    <property type="molecule type" value="Genomic_DNA"/>
</dbReference>